<dbReference type="Proteomes" id="UP000095759">
    <property type="component" value="Unassembled WGS sequence"/>
</dbReference>
<dbReference type="InterPro" id="IPR015943">
    <property type="entry name" value="WD40/YVTN_repeat-like_dom_sf"/>
</dbReference>
<dbReference type="Gene3D" id="2.40.10.480">
    <property type="match status" value="1"/>
</dbReference>
<evidence type="ECO:0000259" key="1">
    <source>
        <dbReference type="Pfam" id="PF00656"/>
    </source>
</evidence>
<dbReference type="Gene3D" id="2.130.10.10">
    <property type="entry name" value="YVTN repeat-like/Quinoprotein amine dehydrogenase"/>
    <property type="match status" value="2"/>
</dbReference>
<gene>
    <name evidence="3" type="ORF">AS594_35275</name>
</gene>
<dbReference type="PANTHER" id="PTHR34512">
    <property type="entry name" value="CELL SURFACE PROTEIN"/>
    <property type="match status" value="1"/>
</dbReference>
<dbReference type="RefSeq" id="WP_069935757.1">
    <property type="nucleotide sequence ID" value="NZ_MEHJ01000001.1"/>
</dbReference>
<feature type="domain" description="Pyrrolo-quinoline quinone repeat" evidence="2">
    <location>
        <begin position="268"/>
        <end position="362"/>
    </location>
</feature>
<dbReference type="SUPFAM" id="SSF50998">
    <property type="entry name" value="Quinoprotein alcohol dehydrogenase-like"/>
    <property type="match status" value="1"/>
</dbReference>
<dbReference type="InterPro" id="IPR011047">
    <property type="entry name" value="Quinoprotein_ADH-like_sf"/>
</dbReference>
<evidence type="ECO:0000259" key="2">
    <source>
        <dbReference type="Pfam" id="PF13360"/>
    </source>
</evidence>
<dbReference type="InterPro" id="IPR029030">
    <property type="entry name" value="Caspase-like_dom_sf"/>
</dbReference>
<keyword evidence="4" id="KW-1185">Reference proteome</keyword>
<name>A0A1E5PHH2_9ACTN</name>
<sequence length="630" mass="68233">MPVPDPARSRAVLIGIEAYRHPDLEPLPAAAAGARRLAALLRDHTVWGLSAGNVTELGSEASAPQILRAVLEAAEQATDTLLVYFAGHGLRDHDERLYLALADASADRPEIGTLLYRTLRNVVRQAGYKAQYRLTILDCCFSGLAGAMTVTAVPSRAELAYALDEPTADQAEDLDDYGDCVLTSAPPTRRSFVQRGARFPEFTGELINVLEHGITAAGPTVSVEAVWKRIRRRMQERGSPEPQQFAQNTVARQIQFHNRATDPRPRPWRFRCRDSSVWRLAVTGGLVCVRDEAECVALNAATGSARWTHTTEPKSGWWGPEFPQFVAEGGTVYVSDGARVRAMDAATGTALWEFNPRGQPDYCTVDVASRTAYVISRYSELVPMRAPLIGVLTEWRVEAVALNAATGTVLWAQKVDTDGSLTVSGGVLYVTDDRQVRVVDAQTGTELRRHAIPGAFARWPTRVASDEAIYLSSRPGVAALAASTGETVWTHVTATSWDFPPLVVNGELLSLSEQPEPSDSIALSHRTLYVNHGPYMLALDASTGTKLWTHYLDNGNGIFWEAGAAGGTVYAGASTGDVYAWEAATGTQLWARHIGGQEFSPPVATNGLVYIRTSDGFVYALDAETGLGPP</sequence>
<dbReference type="NCBIfam" id="NF047832">
    <property type="entry name" value="caspase_w_EACC1"/>
    <property type="match status" value="1"/>
</dbReference>
<dbReference type="InterPro" id="IPR018391">
    <property type="entry name" value="PQQ_b-propeller_rpt"/>
</dbReference>
<dbReference type="GO" id="GO:0004197">
    <property type="term" value="F:cysteine-type endopeptidase activity"/>
    <property type="evidence" value="ECO:0007669"/>
    <property type="project" value="InterPro"/>
</dbReference>
<dbReference type="GO" id="GO:0006508">
    <property type="term" value="P:proteolysis"/>
    <property type="evidence" value="ECO:0007669"/>
    <property type="project" value="InterPro"/>
</dbReference>
<dbReference type="SMART" id="SM00564">
    <property type="entry name" value="PQQ"/>
    <property type="match status" value="6"/>
</dbReference>
<comment type="caution">
    <text evidence="3">The sequence shown here is derived from an EMBL/GenBank/DDBJ whole genome shotgun (WGS) entry which is preliminary data.</text>
</comment>
<dbReference type="Gene3D" id="3.40.50.1460">
    <property type="match status" value="1"/>
</dbReference>
<feature type="domain" description="Peptidase C14 caspase" evidence="1">
    <location>
        <begin position="9"/>
        <end position="245"/>
    </location>
</feature>
<proteinExistence type="predicted"/>
<dbReference type="Pfam" id="PF00656">
    <property type="entry name" value="Peptidase_C14"/>
    <property type="match status" value="1"/>
</dbReference>
<reference evidence="3 4" key="1">
    <citation type="submission" date="2016-08" db="EMBL/GenBank/DDBJ databases">
        <title>Complete genome sequence of Streptomyces agglomeratus strain 6-3-2, a novel anti-MRSA actinomycete isolated from Wuli of Tebit, China.</title>
        <authorList>
            <person name="Chen X."/>
        </authorList>
    </citation>
    <scope>NUCLEOTIDE SEQUENCE [LARGE SCALE GENOMIC DNA]</scope>
    <source>
        <strain evidence="3 4">6-3-2</strain>
    </source>
</reference>
<dbReference type="Pfam" id="PF13360">
    <property type="entry name" value="PQQ_2"/>
    <property type="match status" value="3"/>
</dbReference>
<dbReference type="InterPro" id="IPR002372">
    <property type="entry name" value="PQQ_rpt_dom"/>
</dbReference>
<protein>
    <recommendedName>
        <fullName evidence="5">Peptidase C14 caspase domain-containing protein</fullName>
    </recommendedName>
</protein>
<dbReference type="EMBL" id="MEHJ01000001">
    <property type="protein sequence ID" value="OEJ28905.1"/>
    <property type="molecule type" value="Genomic_DNA"/>
</dbReference>
<dbReference type="PANTHER" id="PTHR34512:SF30">
    <property type="entry name" value="OUTER MEMBRANE PROTEIN ASSEMBLY FACTOR BAMB"/>
    <property type="match status" value="1"/>
</dbReference>
<evidence type="ECO:0000313" key="4">
    <source>
        <dbReference type="Proteomes" id="UP000095759"/>
    </source>
</evidence>
<dbReference type="SUPFAM" id="SSF52129">
    <property type="entry name" value="Caspase-like"/>
    <property type="match status" value="1"/>
</dbReference>
<feature type="domain" description="Pyrrolo-quinoline quinone repeat" evidence="2">
    <location>
        <begin position="538"/>
        <end position="626"/>
    </location>
</feature>
<evidence type="ECO:0008006" key="5">
    <source>
        <dbReference type="Google" id="ProtNLM"/>
    </source>
</evidence>
<dbReference type="InterPro" id="IPR011600">
    <property type="entry name" value="Pept_C14_caspase"/>
</dbReference>
<feature type="domain" description="Pyrrolo-quinoline quinone repeat" evidence="2">
    <location>
        <begin position="400"/>
        <end position="494"/>
    </location>
</feature>
<accession>A0A1E5PHH2</accession>
<dbReference type="AlphaFoldDB" id="A0A1E5PHH2"/>
<evidence type="ECO:0000313" key="3">
    <source>
        <dbReference type="EMBL" id="OEJ28905.1"/>
    </source>
</evidence>
<organism evidence="3 4">
    <name type="scientific">Streptomyces agglomeratus</name>
    <dbReference type="NCBI Taxonomy" id="285458"/>
    <lineage>
        <taxon>Bacteria</taxon>
        <taxon>Bacillati</taxon>
        <taxon>Actinomycetota</taxon>
        <taxon>Actinomycetes</taxon>
        <taxon>Kitasatosporales</taxon>
        <taxon>Streptomycetaceae</taxon>
        <taxon>Streptomyces</taxon>
    </lineage>
</organism>